<evidence type="ECO:0000313" key="8">
    <source>
        <dbReference type="Proteomes" id="UP000270296"/>
    </source>
</evidence>
<sequence>MEPTWSQIISGGENGHENRRNFIRCISCHEVLISPVQLPCHHVCCISCARKNRDASNVTSCSECNEAFRLSDEEIQEDSLIKFFIDSLSEKSEVCANCDQVCDCMVFCETCQQALCMECKQATHHAKMFQCHKLTVQEERINGGTVRKCGKHGEPLILFRSDTKSLACISCFLQVKAESRIHFLDLDEAYCRTLKKLSKLLEVIVK</sequence>
<dbReference type="InterPro" id="IPR000315">
    <property type="entry name" value="Znf_B-box"/>
</dbReference>
<reference evidence="7 8" key="1">
    <citation type="submission" date="2018-11" db="EMBL/GenBank/DDBJ databases">
        <authorList>
            <consortium name="Pathogen Informatics"/>
        </authorList>
    </citation>
    <scope>NUCLEOTIDE SEQUENCE [LARGE SCALE GENOMIC DNA]</scope>
</reference>
<evidence type="ECO:0008006" key="9">
    <source>
        <dbReference type="Google" id="ProtNLM"/>
    </source>
</evidence>
<evidence type="ECO:0000256" key="2">
    <source>
        <dbReference type="ARBA" id="ARBA00022771"/>
    </source>
</evidence>
<keyword evidence="2 4" id="KW-0863">Zinc-finger</keyword>
<keyword evidence="1" id="KW-0479">Metal-binding</keyword>
<evidence type="ECO:0000256" key="4">
    <source>
        <dbReference type="PROSITE-ProRule" id="PRU00024"/>
    </source>
</evidence>
<feature type="domain" description="B box-type" evidence="6">
    <location>
        <begin position="90"/>
        <end position="137"/>
    </location>
</feature>
<evidence type="ECO:0000259" key="5">
    <source>
        <dbReference type="PROSITE" id="PS50089"/>
    </source>
</evidence>
<protein>
    <recommendedName>
        <fullName evidence="9">RING-type domain-containing protein</fullName>
    </recommendedName>
</protein>
<organism evidence="7 8">
    <name type="scientific">Soboliphyme baturini</name>
    <dbReference type="NCBI Taxonomy" id="241478"/>
    <lineage>
        <taxon>Eukaryota</taxon>
        <taxon>Metazoa</taxon>
        <taxon>Ecdysozoa</taxon>
        <taxon>Nematoda</taxon>
        <taxon>Enoplea</taxon>
        <taxon>Dorylaimia</taxon>
        <taxon>Dioctophymatida</taxon>
        <taxon>Dioctophymatoidea</taxon>
        <taxon>Soboliphymatidae</taxon>
        <taxon>Soboliphyme</taxon>
    </lineage>
</organism>
<keyword evidence="3" id="KW-0862">Zinc</keyword>
<dbReference type="GO" id="GO:0044325">
    <property type="term" value="F:transmembrane transporter binding"/>
    <property type="evidence" value="ECO:0007669"/>
    <property type="project" value="TreeGrafter"/>
</dbReference>
<dbReference type="InterPro" id="IPR013083">
    <property type="entry name" value="Znf_RING/FYVE/PHD"/>
</dbReference>
<dbReference type="OrthoDB" id="5853313at2759"/>
<dbReference type="GO" id="GO:0008270">
    <property type="term" value="F:zinc ion binding"/>
    <property type="evidence" value="ECO:0007669"/>
    <property type="project" value="UniProtKB-KW"/>
</dbReference>
<dbReference type="InterPro" id="IPR001841">
    <property type="entry name" value="Znf_RING"/>
</dbReference>
<dbReference type="Gene3D" id="3.30.160.60">
    <property type="entry name" value="Classic Zinc Finger"/>
    <property type="match status" value="1"/>
</dbReference>
<evidence type="ECO:0000256" key="3">
    <source>
        <dbReference type="ARBA" id="ARBA00022833"/>
    </source>
</evidence>
<evidence type="ECO:0000313" key="7">
    <source>
        <dbReference type="EMBL" id="VDP43581.1"/>
    </source>
</evidence>
<dbReference type="Gene3D" id="3.30.40.10">
    <property type="entry name" value="Zinc/RING finger domain, C3HC4 (zinc finger)"/>
    <property type="match status" value="1"/>
</dbReference>
<accession>A0A3P8DIT4</accession>
<proteinExistence type="predicted"/>
<dbReference type="GO" id="GO:0048471">
    <property type="term" value="C:perinuclear region of cytoplasm"/>
    <property type="evidence" value="ECO:0007669"/>
    <property type="project" value="TreeGrafter"/>
</dbReference>
<evidence type="ECO:0000256" key="1">
    <source>
        <dbReference type="ARBA" id="ARBA00022723"/>
    </source>
</evidence>
<dbReference type="SUPFAM" id="SSF57850">
    <property type="entry name" value="RING/U-box"/>
    <property type="match status" value="1"/>
</dbReference>
<dbReference type="GO" id="GO:0030544">
    <property type="term" value="F:Hsp70 protein binding"/>
    <property type="evidence" value="ECO:0007669"/>
    <property type="project" value="InterPro"/>
</dbReference>
<dbReference type="EMBL" id="UZAM01016517">
    <property type="protein sequence ID" value="VDP43581.1"/>
    <property type="molecule type" value="Genomic_DNA"/>
</dbReference>
<feature type="domain" description="RING-type" evidence="5">
    <location>
        <begin position="25"/>
        <end position="65"/>
    </location>
</feature>
<evidence type="ECO:0000259" key="6">
    <source>
        <dbReference type="PROSITE" id="PS50119"/>
    </source>
</evidence>
<dbReference type="PANTHER" id="PTHR22635:SF0">
    <property type="entry name" value="RING FINGER PROTEIN 207"/>
    <property type="match status" value="1"/>
</dbReference>
<dbReference type="PROSITE" id="PS50119">
    <property type="entry name" value="ZF_BBOX"/>
    <property type="match status" value="1"/>
</dbReference>
<dbReference type="AlphaFoldDB" id="A0A3P8DIT4"/>
<keyword evidence="8" id="KW-1185">Reference proteome</keyword>
<dbReference type="PROSITE" id="PS50089">
    <property type="entry name" value="ZF_RING_2"/>
    <property type="match status" value="1"/>
</dbReference>
<name>A0A3P8DIT4_9BILA</name>
<dbReference type="PANTHER" id="PTHR22635">
    <property type="entry name" value="RING FINGER PROTEIN 207"/>
    <property type="match status" value="1"/>
</dbReference>
<dbReference type="InterPro" id="IPR039320">
    <property type="entry name" value="RNF207"/>
</dbReference>
<dbReference type="Proteomes" id="UP000270296">
    <property type="component" value="Unassembled WGS sequence"/>
</dbReference>
<gene>
    <name evidence="7" type="ORF">SBAD_LOCUS11866</name>
</gene>